<dbReference type="OMA" id="ICAPMSE"/>
<dbReference type="RefSeq" id="XP_028532998.1">
    <property type="nucleotide sequence ID" value="XM_028676517.1"/>
</dbReference>
<reference evidence="1 2" key="1">
    <citation type="submission" date="2015-04" db="EMBL/GenBank/DDBJ databases">
        <authorList>
            <consortium name="Pathogen Informatics"/>
        </authorList>
    </citation>
    <scope>NUCLEOTIDE SEQUENCE [LARGE SCALE GENOMIC DNA]</scope>
    <source>
        <strain evidence="1 2">SGS1</strain>
    </source>
</reference>
<accession>A0A1J1H5M7</accession>
<evidence type="ECO:0000313" key="2">
    <source>
        <dbReference type="Proteomes" id="UP000220158"/>
    </source>
</evidence>
<dbReference type="EMBL" id="LN835304">
    <property type="protein sequence ID" value="CRG99993.1"/>
    <property type="molecule type" value="Genomic_DNA"/>
</dbReference>
<organism evidence="1 2">
    <name type="scientific">Plasmodium relictum</name>
    <dbReference type="NCBI Taxonomy" id="85471"/>
    <lineage>
        <taxon>Eukaryota</taxon>
        <taxon>Sar</taxon>
        <taxon>Alveolata</taxon>
        <taxon>Apicomplexa</taxon>
        <taxon>Aconoidasida</taxon>
        <taxon>Haemosporida</taxon>
        <taxon>Plasmodiidae</taxon>
        <taxon>Plasmodium</taxon>
        <taxon>Plasmodium (Haemamoeba)</taxon>
    </lineage>
</organism>
<protein>
    <submittedName>
        <fullName evidence="1">Uncharacterized protein</fullName>
    </submittedName>
</protein>
<dbReference type="AlphaFoldDB" id="A0A1J1H5M7"/>
<name>A0A1J1H5M7_PLARL</name>
<sequence>MLNKRIYYFGFDEFKRILYGYKHNGITKSHTQYCNYTILKGKYNKSDKRKFIISSTKKKEFKNYFLKKKFQHNKKKKYNESIYLNKISYEEEKSYSSDKNEIVEIDKISNIYIKDFLSKNNIHYLYVYQYLIIELLKYSNVFMNLMYSDCMISYIIYSFYKINSVKSNTLNKNIINHSIPNDIVSSKNTSIENVTNEKIKKKNIFLDNCVLFLGCSKEQISLLYETIIKLKSIDISTHIISNEKNVDNIKSNFFLYNIIILNIENFSDNYDFSILFDHINFFVVDDIYEIYKNKKSNILKNILKICKEKQVGGHNLQILLLNKIYDEWIIKEILQYLKSIKYNIKFEKNLNAFKNEFYSNINNFNCFDLHEYKKNDCKHMSINAPLNEDKKFLILFYLLNENKNKKIIIYYNKNDIYSFYNFINSYIPCIFLPHTYKIKCKSNIINTFNKSDDYILITNDKNIKKAYEINANLYIHYTFVENVNTYVDMLSNSFFKIKNHTIEGFKNKTDNNFHFKSETNTFDGHIESILFYNKKQYKQYEILNNLINFTNYMLPPLKVMKNNFINFLIEEIQNVIIDDNKHLEEANKIYEKYGHSFISASLYYIQKKKLFKKNFKNKSYSFITFIIEKNILLNTKSKMIDFLNNLLNFKRSIGDINFFIQNYLYCKRGYILSIAEDIYNIIHKNKNLKENIEKYKKINMYILYNNYEKNYRSTYVKKGTYKSKKSMRRLKKRLNMKKEHMEINKLKKWMTYSFKLNRRNIKDKLDSLKTK</sequence>
<dbReference type="KEGG" id="prel:PRELSG_0909300"/>
<keyword evidence="2" id="KW-1185">Reference proteome</keyword>
<dbReference type="GeneID" id="39736105"/>
<evidence type="ECO:0000313" key="1">
    <source>
        <dbReference type="EMBL" id="CRG99993.1"/>
    </source>
</evidence>
<dbReference type="Proteomes" id="UP000220158">
    <property type="component" value="Chromosome 9"/>
</dbReference>
<dbReference type="VEuPathDB" id="PlasmoDB:PRELSG_0909300"/>
<proteinExistence type="predicted"/>
<dbReference type="OrthoDB" id="371399at2759"/>
<gene>
    <name evidence="1" type="ORF">PRELSG_0909300</name>
</gene>